<evidence type="ECO:0000313" key="3">
    <source>
        <dbReference type="Proteomes" id="UP000184474"/>
    </source>
</evidence>
<keyword evidence="2" id="KW-0808">Transferase</keyword>
<dbReference type="AlphaFoldDB" id="A0A1M6UYC2"/>
<organism evidence="2 3">
    <name type="scientific">Reichenbachiella agariperforans</name>
    <dbReference type="NCBI Taxonomy" id="156994"/>
    <lineage>
        <taxon>Bacteria</taxon>
        <taxon>Pseudomonadati</taxon>
        <taxon>Bacteroidota</taxon>
        <taxon>Cytophagia</taxon>
        <taxon>Cytophagales</taxon>
        <taxon>Reichenbachiellaceae</taxon>
        <taxon>Reichenbachiella</taxon>
    </lineage>
</organism>
<dbReference type="InterPro" id="IPR036568">
    <property type="entry name" value="GGCT-like_sf"/>
</dbReference>
<dbReference type="GO" id="GO:0016740">
    <property type="term" value="F:transferase activity"/>
    <property type="evidence" value="ECO:0007669"/>
    <property type="project" value="UniProtKB-KW"/>
</dbReference>
<evidence type="ECO:0000313" key="2">
    <source>
        <dbReference type="EMBL" id="SHK74252.1"/>
    </source>
</evidence>
<dbReference type="InterPro" id="IPR013024">
    <property type="entry name" value="GGCT-like"/>
</dbReference>
<reference evidence="3" key="1">
    <citation type="submission" date="2016-11" db="EMBL/GenBank/DDBJ databases">
        <authorList>
            <person name="Varghese N."/>
            <person name="Submissions S."/>
        </authorList>
    </citation>
    <scope>NUCLEOTIDE SEQUENCE [LARGE SCALE GENOMIC DNA]</scope>
    <source>
        <strain evidence="3">DSM 26134</strain>
    </source>
</reference>
<keyword evidence="3" id="KW-1185">Reference proteome</keyword>
<protein>
    <submittedName>
        <fullName evidence="2">Uncharacterized conserved protein YtfP, gamma-glutamylcyclotransferase (GGCT)/AIG2-like family</fullName>
    </submittedName>
</protein>
<evidence type="ECO:0000259" key="1">
    <source>
        <dbReference type="Pfam" id="PF06094"/>
    </source>
</evidence>
<dbReference type="Pfam" id="PF06094">
    <property type="entry name" value="GGACT"/>
    <property type="match status" value="1"/>
</dbReference>
<dbReference type="CDD" id="cd06661">
    <property type="entry name" value="GGCT_like"/>
    <property type="match status" value="1"/>
</dbReference>
<dbReference type="InterPro" id="IPR009288">
    <property type="entry name" value="AIG2-like_dom"/>
</dbReference>
<dbReference type="EMBL" id="FRAA01000008">
    <property type="protein sequence ID" value="SHK74252.1"/>
    <property type="molecule type" value="Genomic_DNA"/>
</dbReference>
<sequence length="135" mass="15663">MTQPSSPCYLFVYGTLMQTYDNPYATLLRSNSRFVSEGYAQGKIYKIDFYPGLKRSIDQSHKVYGQVYELTNQIAHVLQSLDEYEGITHPPTQENDYERVSIPIYTTHGLIDCWAYIYLRPVLEEEWVVSGRFSG</sequence>
<dbReference type="RefSeq" id="WP_073124580.1">
    <property type="nucleotide sequence ID" value="NZ_FRAA01000008.1"/>
</dbReference>
<accession>A0A1M6UYC2</accession>
<gene>
    <name evidence="2" type="ORF">SAMN04488028_10848</name>
</gene>
<feature type="domain" description="Gamma-glutamylcyclotransferase AIG2-like" evidence="1">
    <location>
        <begin position="10"/>
        <end position="127"/>
    </location>
</feature>
<dbReference type="STRING" id="156994.SAMN04488028_10848"/>
<proteinExistence type="predicted"/>
<dbReference type="Gene3D" id="3.10.490.10">
    <property type="entry name" value="Gamma-glutamyl cyclotransferase-like"/>
    <property type="match status" value="1"/>
</dbReference>
<dbReference type="Proteomes" id="UP000184474">
    <property type="component" value="Unassembled WGS sequence"/>
</dbReference>
<name>A0A1M6UYC2_REIAG</name>
<dbReference type="SUPFAM" id="SSF110857">
    <property type="entry name" value="Gamma-glutamyl cyclotransferase-like"/>
    <property type="match status" value="1"/>
</dbReference>